<dbReference type="InterPro" id="IPR002213">
    <property type="entry name" value="UDP_glucos_trans"/>
</dbReference>
<reference evidence="4" key="1">
    <citation type="submission" date="2023-03" db="EMBL/GenBank/DDBJ databases">
        <title>Chromosome-scale reference genome and RAD-based genetic map of yellow starthistle (Centaurea solstitialis) reveal putative structural variation and QTLs associated with invader traits.</title>
        <authorList>
            <person name="Reatini B."/>
            <person name="Cang F.A."/>
            <person name="Jiang Q."/>
            <person name="Mckibben M.T.W."/>
            <person name="Barker M.S."/>
            <person name="Rieseberg L.H."/>
            <person name="Dlugosch K.M."/>
        </authorList>
    </citation>
    <scope>NUCLEOTIDE SEQUENCE</scope>
    <source>
        <strain evidence="4">CAN-66</strain>
        <tissue evidence="4">Leaf</tissue>
    </source>
</reference>
<dbReference type="EMBL" id="JARYMX010000007">
    <property type="protein sequence ID" value="KAJ9541802.1"/>
    <property type="molecule type" value="Genomic_DNA"/>
</dbReference>
<proteinExistence type="inferred from homology"/>
<dbReference type="CDD" id="cd03784">
    <property type="entry name" value="GT1_Gtf-like"/>
    <property type="match status" value="1"/>
</dbReference>
<comment type="similarity">
    <text evidence="1">Belongs to the UDP-glycosyltransferase family.</text>
</comment>
<organism evidence="4 5">
    <name type="scientific">Centaurea solstitialis</name>
    <name type="common">yellow star-thistle</name>
    <dbReference type="NCBI Taxonomy" id="347529"/>
    <lineage>
        <taxon>Eukaryota</taxon>
        <taxon>Viridiplantae</taxon>
        <taxon>Streptophyta</taxon>
        <taxon>Embryophyta</taxon>
        <taxon>Tracheophyta</taxon>
        <taxon>Spermatophyta</taxon>
        <taxon>Magnoliopsida</taxon>
        <taxon>eudicotyledons</taxon>
        <taxon>Gunneridae</taxon>
        <taxon>Pentapetalae</taxon>
        <taxon>asterids</taxon>
        <taxon>campanulids</taxon>
        <taxon>Asterales</taxon>
        <taxon>Asteraceae</taxon>
        <taxon>Carduoideae</taxon>
        <taxon>Cardueae</taxon>
        <taxon>Centaureinae</taxon>
        <taxon>Centaurea</taxon>
    </lineage>
</organism>
<dbReference type="GO" id="GO:0080043">
    <property type="term" value="F:quercetin 3-O-glucosyltransferase activity"/>
    <property type="evidence" value="ECO:0007669"/>
    <property type="project" value="TreeGrafter"/>
</dbReference>
<dbReference type="GO" id="GO:0080044">
    <property type="term" value="F:quercetin 7-O-glucosyltransferase activity"/>
    <property type="evidence" value="ECO:0007669"/>
    <property type="project" value="TreeGrafter"/>
</dbReference>
<evidence type="ECO:0000313" key="4">
    <source>
        <dbReference type="EMBL" id="KAJ9541802.1"/>
    </source>
</evidence>
<accession>A0AA38W0I0</accession>
<feature type="region of interest" description="Disordered" evidence="3">
    <location>
        <begin position="1"/>
        <end position="21"/>
    </location>
</feature>
<evidence type="ECO:0008006" key="6">
    <source>
        <dbReference type="Google" id="ProtNLM"/>
    </source>
</evidence>
<gene>
    <name evidence="4" type="ORF">OSB04_028308</name>
</gene>
<dbReference type="PANTHER" id="PTHR11926:SF1561">
    <property type="entry name" value="CYTOKININ 7-BETA-GLUCOSYLTRANSFERASE"/>
    <property type="match status" value="1"/>
</dbReference>
<protein>
    <recommendedName>
        <fullName evidence="6">UDP-glycosyltransferase</fullName>
    </recommendedName>
</protein>
<sequence>MQNKGSPATTTTTIMSTQPPSNNRRLVLFPLPFQGHINPMLQLAKILHAKGFKITIIHTQFNPPPNQSNYPHFTFLSISDGLSKDSNVNLNTSNYVINFMNKSCIDPFRSCLARLLEEEPVACLISDSLWHFTQSVADGLNLPRIVLWTSSMFCILVYAALPFVHENGNLKTTIQGMQLMTQKDILMIYSGGFEEGKLELISSMIKETNASSGVIYNTFKELEEPEFVAVSQDFHNPYPIGPFHNIAQMDEAEFANMAWGLASSKQRFLWVVRPGSVRGSEWLEALPKGLMDEVGERGCIVKWAPQQEVLAHPAIGGFWTHCGWNSTLESICEGVPMICSPCSYDQPINARYVAAVLRIGVMLENGMEVQEIEKAITRVMVDKEGDEMRERSKSLQEKVNLSLQKDGSATQALENLVDYILSF</sequence>
<keyword evidence="5" id="KW-1185">Reference proteome</keyword>
<dbReference type="SUPFAM" id="SSF53756">
    <property type="entry name" value="UDP-Glycosyltransferase/glycogen phosphorylase"/>
    <property type="match status" value="1"/>
</dbReference>
<dbReference type="PANTHER" id="PTHR11926">
    <property type="entry name" value="GLUCOSYL/GLUCURONOSYL TRANSFERASES"/>
    <property type="match status" value="1"/>
</dbReference>
<keyword evidence="2" id="KW-0808">Transferase</keyword>
<name>A0AA38W0I0_9ASTR</name>
<dbReference type="Pfam" id="PF00201">
    <property type="entry name" value="UDPGT"/>
    <property type="match status" value="1"/>
</dbReference>
<dbReference type="FunFam" id="3.40.50.2000:FF:000040">
    <property type="entry name" value="UDP-glycosyltransferase 76C1"/>
    <property type="match status" value="1"/>
</dbReference>
<dbReference type="Gene3D" id="3.40.50.2000">
    <property type="entry name" value="Glycogen Phosphorylase B"/>
    <property type="match status" value="2"/>
</dbReference>
<evidence type="ECO:0000256" key="3">
    <source>
        <dbReference type="SAM" id="MobiDB-lite"/>
    </source>
</evidence>
<evidence type="ECO:0000256" key="1">
    <source>
        <dbReference type="ARBA" id="ARBA00009995"/>
    </source>
</evidence>
<evidence type="ECO:0000313" key="5">
    <source>
        <dbReference type="Proteomes" id="UP001172457"/>
    </source>
</evidence>
<dbReference type="Proteomes" id="UP001172457">
    <property type="component" value="Chromosome 7"/>
</dbReference>
<dbReference type="AlphaFoldDB" id="A0AA38W0I0"/>
<evidence type="ECO:0000256" key="2">
    <source>
        <dbReference type="ARBA" id="ARBA00022679"/>
    </source>
</evidence>
<comment type="caution">
    <text evidence="4">The sequence shown here is derived from an EMBL/GenBank/DDBJ whole genome shotgun (WGS) entry which is preliminary data.</text>
</comment>